<evidence type="ECO:0000256" key="1">
    <source>
        <dbReference type="ARBA" id="ARBA00022857"/>
    </source>
</evidence>
<comment type="caution">
    <text evidence="4">The sequence shown here is derived from an EMBL/GenBank/DDBJ whole genome shotgun (WGS) entry which is preliminary data.</text>
</comment>
<dbReference type="SUPFAM" id="SSF51735">
    <property type="entry name" value="NAD(P)-binding Rossmann-fold domains"/>
    <property type="match status" value="1"/>
</dbReference>
<organism evidence="4 5">
    <name type="scientific">Phrynocephalus forsythii</name>
    <dbReference type="NCBI Taxonomy" id="171643"/>
    <lineage>
        <taxon>Eukaryota</taxon>
        <taxon>Metazoa</taxon>
        <taxon>Chordata</taxon>
        <taxon>Craniata</taxon>
        <taxon>Vertebrata</taxon>
        <taxon>Euteleostomi</taxon>
        <taxon>Lepidosauria</taxon>
        <taxon>Squamata</taxon>
        <taxon>Bifurcata</taxon>
        <taxon>Unidentata</taxon>
        <taxon>Episquamata</taxon>
        <taxon>Toxicofera</taxon>
        <taxon>Iguania</taxon>
        <taxon>Acrodonta</taxon>
        <taxon>Agamidae</taxon>
        <taxon>Agaminae</taxon>
        <taxon>Phrynocephalus</taxon>
    </lineage>
</organism>
<dbReference type="InterPro" id="IPR036291">
    <property type="entry name" value="NAD(P)-bd_dom_sf"/>
</dbReference>
<evidence type="ECO:0000313" key="5">
    <source>
        <dbReference type="Proteomes" id="UP001142489"/>
    </source>
</evidence>
<dbReference type="GO" id="GO:0004757">
    <property type="term" value="F:sepiapterin reductase (NADP+) activity"/>
    <property type="evidence" value="ECO:0007669"/>
    <property type="project" value="TreeGrafter"/>
</dbReference>
<name>A0A9Q0XDN5_9SAUR</name>
<dbReference type="PANTHER" id="PTHR44085">
    <property type="entry name" value="SEPIAPTERIN REDUCTASE"/>
    <property type="match status" value="1"/>
</dbReference>
<dbReference type="GO" id="GO:0006729">
    <property type="term" value="P:tetrahydrobiopterin biosynthetic process"/>
    <property type="evidence" value="ECO:0007669"/>
    <property type="project" value="TreeGrafter"/>
</dbReference>
<accession>A0A9Q0XDN5</accession>
<keyword evidence="2" id="KW-0560">Oxidoreductase</keyword>
<evidence type="ECO:0000256" key="2">
    <source>
        <dbReference type="ARBA" id="ARBA00023002"/>
    </source>
</evidence>
<gene>
    <name evidence="4" type="ORF">JRQ81_008354</name>
</gene>
<dbReference type="AlphaFoldDB" id="A0A9Q0XDN5"/>
<proteinExistence type="predicted"/>
<dbReference type="Gene3D" id="3.40.50.720">
    <property type="entry name" value="NAD(P)-binding Rossmann-like Domain"/>
    <property type="match status" value="1"/>
</dbReference>
<reference evidence="4" key="1">
    <citation type="journal article" date="2023" name="DNA Res.">
        <title>Chromosome-level genome assembly of Phrynocephalus forsythii using third-generation DNA sequencing and Hi-C analysis.</title>
        <authorList>
            <person name="Qi Y."/>
            <person name="Zhao W."/>
            <person name="Zhao Y."/>
            <person name="Niu C."/>
            <person name="Cao S."/>
            <person name="Zhang Y."/>
        </authorList>
    </citation>
    <scope>NUCLEOTIDE SEQUENCE</scope>
    <source>
        <tissue evidence="4">Muscle</tissue>
    </source>
</reference>
<evidence type="ECO:0008006" key="6">
    <source>
        <dbReference type="Google" id="ProtNLM"/>
    </source>
</evidence>
<dbReference type="PANTHER" id="PTHR44085:SF2">
    <property type="entry name" value="SEPIAPTERIN REDUCTASE"/>
    <property type="match status" value="1"/>
</dbReference>
<feature type="region of interest" description="Disordered" evidence="3">
    <location>
        <begin position="128"/>
        <end position="194"/>
    </location>
</feature>
<sequence>SGNLGRVACLVTGASRGFGRSVARLLAARLVPGSLLLLAARSAGALEGELHVQALPADLGADEGLQRVARDAADALRCHHNSARLQRLLLLNNAGERMGATGRREHARGVGGRPLASARASWRASFVHVPKESTRARSRRAGAQEGALKRRRTGATSDSGTAAGPAEGGPRSPAFAPSAVCCSRPAGRPASQLQ</sequence>
<evidence type="ECO:0000256" key="3">
    <source>
        <dbReference type="SAM" id="MobiDB-lite"/>
    </source>
</evidence>
<dbReference type="OrthoDB" id="153074at2759"/>
<evidence type="ECO:0000313" key="4">
    <source>
        <dbReference type="EMBL" id="KAJ7309062.1"/>
    </source>
</evidence>
<protein>
    <recommendedName>
        <fullName evidence="6">Sepiapterin reductase</fullName>
    </recommendedName>
</protein>
<dbReference type="InterPro" id="IPR051721">
    <property type="entry name" value="Biopterin_syn/organic_redct"/>
</dbReference>
<feature type="non-terminal residue" evidence="4">
    <location>
        <position position="1"/>
    </location>
</feature>
<dbReference type="EMBL" id="JAPFRF010000017">
    <property type="protein sequence ID" value="KAJ7309062.1"/>
    <property type="molecule type" value="Genomic_DNA"/>
</dbReference>
<dbReference type="Proteomes" id="UP001142489">
    <property type="component" value="Unassembled WGS sequence"/>
</dbReference>
<keyword evidence="5" id="KW-1185">Reference proteome</keyword>
<keyword evidence="1" id="KW-0521">NADP</keyword>
<feature type="non-terminal residue" evidence="4">
    <location>
        <position position="194"/>
    </location>
</feature>